<keyword evidence="2" id="KW-1185">Reference proteome</keyword>
<dbReference type="RefSeq" id="WP_394824978.1">
    <property type="nucleotide sequence ID" value="NZ_CP089984.1"/>
</dbReference>
<sequence length="139" mass="15125">MGILVDFYPTSIAATLKPFPSDDYGGFSEGFCADIREKAMNVRDKGKEAAKNDYYAVRGSVVDSYISLTVPVSPLVGTAFRDAVEKAARRTGAPGSSFILHNELSLDSVQLRVEFDPDAISQITRAAMRARLISDSKRS</sequence>
<reference evidence="1 2" key="1">
    <citation type="submission" date="2021-12" db="EMBL/GenBank/DDBJ databases">
        <title>Discovery of the Pendulisporaceae a myxobacterial family with distinct sporulation behavior and unique specialized metabolism.</title>
        <authorList>
            <person name="Garcia R."/>
            <person name="Popoff A."/>
            <person name="Bader C.D."/>
            <person name="Loehr J."/>
            <person name="Walesch S."/>
            <person name="Walt C."/>
            <person name="Boldt J."/>
            <person name="Bunk B."/>
            <person name="Haeckl F.J.F.P.J."/>
            <person name="Gunesch A.P."/>
            <person name="Birkelbach J."/>
            <person name="Nuebel U."/>
            <person name="Pietschmann T."/>
            <person name="Bach T."/>
            <person name="Mueller R."/>
        </authorList>
    </citation>
    <scope>NUCLEOTIDE SEQUENCE [LARGE SCALE GENOMIC DNA]</scope>
    <source>
        <strain evidence="1 2">MSr11954</strain>
    </source>
</reference>
<accession>A0ABZ2LWM9</accession>
<protein>
    <submittedName>
        <fullName evidence="1">Uncharacterized protein</fullName>
    </submittedName>
</protein>
<organism evidence="1 2">
    <name type="scientific">Pendulispora albinea</name>
    <dbReference type="NCBI Taxonomy" id="2741071"/>
    <lineage>
        <taxon>Bacteria</taxon>
        <taxon>Pseudomonadati</taxon>
        <taxon>Myxococcota</taxon>
        <taxon>Myxococcia</taxon>
        <taxon>Myxococcales</taxon>
        <taxon>Sorangiineae</taxon>
        <taxon>Pendulisporaceae</taxon>
        <taxon>Pendulispora</taxon>
    </lineage>
</organism>
<dbReference type="EMBL" id="CP089984">
    <property type="protein sequence ID" value="WXB15353.1"/>
    <property type="molecule type" value="Genomic_DNA"/>
</dbReference>
<evidence type="ECO:0000313" key="2">
    <source>
        <dbReference type="Proteomes" id="UP001370348"/>
    </source>
</evidence>
<gene>
    <name evidence="1" type="ORF">LZC94_46975</name>
</gene>
<evidence type="ECO:0000313" key="1">
    <source>
        <dbReference type="EMBL" id="WXB15353.1"/>
    </source>
</evidence>
<name>A0ABZ2LWM9_9BACT</name>
<proteinExistence type="predicted"/>
<dbReference type="Proteomes" id="UP001370348">
    <property type="component" value="Chromosome"/>
</dbReference>